<evidence type="ECO:0000313" key="2">
    <source>
        <dbReference type="Proteomes" id="UP000027195"/>
    </source>
</evidence>
<reference evidence="2" key="1">
    <citation type="journal article" date="2014" name="Proc. Natl. Acad. Sci. U.S.A.">
        <title>Extensive sampling of basidiomycete genomes demonstrates inadequacy of the white-rot/brown-rot paradigm for wood decay fungi.</title>
        <authorList>
            <person name="Riley R."/>
            <person name="Salamov A.A."/>
            <person name="Brown D.W."/>
            <person name="Nagy L.G."/>
            <person name="Floudas D."/>
            <person name="Held B.W."/>
            <person name="Levasseur A."/>
            <person name="Lombard V."/>
            <person name="Morin E."/>
            <person name="Otillar R."/>
            <person name="Lindquist E.A."/>
            <person name="Sun H."/>
            <person name="LaButti K.M."/>
            <person name="Schmutz J."/>
            <person name="Jabbour D."/>
            <person name="Luo H."/>
            <person name="Baker S.E."/>
            <person name="Pisabarro A.G."/>
            <person name="Walton J.D."/>
            <person name="Blanchette R.A."/>
            <person name="Henrissat B."/>
            <person name="Martin F."/>
            <person name="Cullen D."/>
            <person name="Hibbett D.S."/>
            <person name="Grigoriev I.V."/>
        </authorList>
    </citation>
    <scope>NUCLEOTIDE SEQUENCE [LARGE SCALE GENOMIC DNA]</scope>
    <source>
        <strain evidence="2">FD-172 SS1</strain>
    </source>
</reference>
<name>A0A067MA93_BOTB1</name>
<dbReference type="InParanoid" id="A0A067MA93"/>
<dbReference type="AlphaFoldDB" id="A0A067MA93"/>
<sequence length="299" mass="33854">MLLNIPRPAVEYAAQCILRSRKEDDHLTSLGAFFEQHLIRIMLSQTDSLSCQVYTKGQTPAGSGSSTIFYFKKAKEVKINIEEVLKIIGTRRTASALIQDGYRCVVTSIHDLKAPWDILSAAEESPDFRALNILNYSTSLLAILQQLGYDIETFNGEKVHSLIYVMIMEKDLHDWSCTLKGWWVSLRCYLNSNSWDSASLQSAMDLYQVKTFRSWRPNEYTRQYVQFTTPDPEHLPAPTPQPLTLHAACCKFAHFSGAHLEIYGDVKETGVLSHDGRSKDILTYAVLLALDRNTNTHDA</sequence>
<dbReference type="OrthoDB" id="2104739at2759"/>
<organism evidence="1 2">
    <name type="scientific">Botryobasidium botryosum (strain FD-172 SS1)</name>
    <dbReference type="NCBI Taxonomy" id="930990"/>
    <lineage>
        <taxon>Eukaryota</taxon>
        <taxon>Fungi</taxon>
        <taxon>Dikarya</taxon>
        <taxon>Basidiomycota</taxon>
        <taxon>Agaricomycotina</taxon>
        <taxon>Agaricomycetes</taxon>
        <taxon>Cantharellales</taxon>
        <taxon>Botryobasidiaceae</taxon>
        <taxon>Botryobasidium</taxon>
    </lineage>
</organism>
<accession>A0A067MA93</accession>
<evidence type="ECO:0000313" key="1">
    <source>
        <dbReference type="EMBL" id="KDQ12683.1"/>
    </source>
</evidence>
<dbReference type="Proteomes" id="UP000027195">
    <property type="component" value="Unassembled WGS sequence"/>
</dbReference>
<dbReference type="EMBL" id="KL198048">
    <property type="protein sequence ID" value="KDQ12683.1"/>
    <property type="molecule type" value="Genomic_DNA"/>
</dbReference>
<gene>
    <name evidence="1" type="ORF">BOTBODRAFT_146500</name>
</gene>
<dbReference type="STRING" id="930990.A0A067MA93"/>
<proteinExistence type="predicted"/>
<protein>
    <submittedName>
        <fullName evidence="1">Uncharacterized protein</fullName>
    </submittedName>
</protein>
<dbReference type="HOGENOM" id="CLU_049186_1_0_1"/>
<keyword evidence="2" id="KW-1185">Reference proteome</keyword>